<name>A0A076EZX4_RHOOP</name>
<dbReference type="EMBL" id="CP008947">
    <property type="protein sequence ID" value="AII08934.1"/>
    <property type="molecule type" value="Genomic_DNA"/>
</dbReference>
<evidence type="ECO:0000313" key="2">
    <source>
        <dbReference type="EMBL" id="AII08934.1"/>
    </source>
</evidence>
<feature type="transmembrane region" description="Helical" evidence="1">
    <location>
        <begin position="49"/>
        <end position="69"/>
    </location>
</feature>
<protein>
    <recommendedName>
        <fullName evidence="4">Integral membrane protein</fullName>
    </recommendedName>
</protein>
<feature type="transmembrane region" description="Helical" evidence="1">
    <location>
        <begin position="76"/>
        <end position="97"/>
    </location>
</feature>
<keyword evidence="1" id="KW-0812">Transmembrane</keyword>
<reference evidence="2 3" key="1">
    <citation type="submission" date="2014-07" db="EMBL/GenBank/DDBJ databases">
        <title>Genome Sequence of Rhodococcus opacus Strain R7, a Biodegrader of Mono- and Polycyclic Aromatic Hydrocarbons.</title>
        <authorList>
            <person name="Di Gennaro P."/>
            <person name="Zampolli J."/>
            <person name="Presti I."/>
            <person name="Cappelletti M."/>
            <person name="D'Ursi P."/>
            <person name="Orro A."/>
            <person name="Mezzelani A."/>
            <person name="Milanesi L."/>
        </authorList>
    </citation>
    <scope>NUCLEOTIDE SEQUENCE [LARGE SCALE GENOMIC DNA]</scope>
    <source>
        <strain evidence="2 3">R7</strain>
    </source>
</reference>
<gene>
    <name evidence="2" type="ORF">EP51_31630</name>
</gene>
<keyword evidence="1" id="KW-1133">Transmembrane helix</keyword>
<dbReference type="Proteomes" id="UP000028488">
    <property type="component" value="Chromosome"/>
</dbReference>
<evidence type="ECO:0000313" key="3">
    <source>
        <dbReference type="Proteomes" id="UP000028488"/>
    </source>
</evidence>
<accession>A0A076EZX4</accession>
<keyword evidence="1" id="KW-0472">Membrane</keyword>
<sequence length="132" mass="13597">MIAALETRTALSPLRLALRVDAVVTGANGVAYLAAATVLDDVLGPTAGFLRAIGVFLLVFTAGVWAVSVPDRPAPAAVDAVVLANVVWVGASVALVLTEWQHLTTVGVVWVLLQAVVVGAFAAAQGWALTRR</sequence>
<evidence type="ECO:0000256" key="1">
    <source>
        <dbReference type="SAM" id="Phobius"/>
    </source>
</evidence>
<organism evidence="2 3">
    <name type="scientific">Rhodococcus opacus</name>
    <name type="common">Nocardia opaca</name>
    <dbReference type="NCBI Taxonomy" id="37919"/>
    <lineage>
        <taxon>Bacteria</taxon>
        <taxon>Bacillati</taxon>
        <taxon>Actinomycetota</taxon>
        <taxon>Actinomycetes</taxon>
        <taxon>Mycobacteriales</taxon>
        <taxon>Nocardiaceae</taxon>
        <taxon>Rhodococcus</taxon>
    </lineage>
</organism>
<proteinExistence type="predicted"/>
<feature type="transmembrane region" description="Helical" evidence="1">
    <location>
        <begin position="109"/>
        <end position="129"/>
    </location>
</feature>
<dbReference type="RefSeq" id="WP_037230760.1">
    <property type="nucleotide sequence ID" value="NZ_CP008947.1"/>
</dbReference>
<evidence type="ECO:0008006" key="4">
    <source>
        <dbReference type="Google" id="ProtNLM"/>
    </source>
</evidence>
<dbReference type="AlphaFoldDB" id="A0A076EZX4"/>
<dbReference type="eggNOG" id="ENOG50331CU">
    <property type="taxonomic scope" value="Bacteria"/>
</dbReference>